<evidence type="ECO:0000256" key="3">
    <source>
        <dbReference type="PROSITE-ProRule" id="PRU00339"/>
    </source>
</evidence>
<keyword evidence="1" id="KW-0472">Membrane</keyword>
<dbReference type="PANTHER" id="PTHR12815:SF18">
    <property type="entry name" value="SORTING AND ASSEMBLY MACHINERY COMPONENT 50 HOMOLOG"/>
    <property type="match status" value="1"/>
</dbReference>
<dbReference type="Pfam" id="PF14559">
    <property type="entry name" value="TPR_19"/>
    <property type="match status" value="1"/>
</dbReference>
<feature type="repeat" description="TPR" evidence="3">
    <location>
        <begin position="181"/>
        <end position="214"/>
    </location>
</feature>
<proteinExistence type="predicted"/>
<gene>
    <name evidence="4" type="ORF">A2438_03785</name>
</gene>
<reference evidence="4 5" key="1">
    <citation type="journal article" date="2016" name="Nat. Commun.">
        <title>Thousands of microbial genomes shed light on interconnected biogeochemical processes in an aquifer system.</title>
        <authorList>
            <person name="Anantharaman K."/>
            <person name="Brown C.T."/>
            <person name="Hug L.A."/>
            <person name="Sharon I."/>
            <person name="Castelle C.J."/>
            <person name="Probst A.J."/>
            <person name="Thomas B.C."/>
            <person name="Singh A."/>
            <person name="Wilkins M.J."/>
            <person name="Karaoz U."/>
            <person name="Brodie E.L."/>
            <person name="Williams K.H."/>
            <person name="Hubbard S.S."/>
            <person name="Banfield J.F."/>
        </authorList>
    </citation>
    <scope>NUCLEOTIDE SEQUENCE [LARGE SCALE GENOMIC DNA]</scope>
</reference>
<dbReference type="EMBL" id="MEUJ01000004">
    <property type="protein sequence ID" value="OGC40372.1"/>
    <property type="molecule type" value="Genomic_DNA"/>
</dbReference>
<evidence type="ECO:0000313" key="4">
    <source>
        <dbReference type="EMBL" id="OGC40372.1"/>
    </source>
</evidence>
<dbReference type="PROSITE" id="PS50005">
    <property type="entry name" value="TPR"/>
    <property type="match status" value="1"/>
</dbReference>
<evidence type="ECO:0000256" key="1">
    <source>
        <dbReference type="ARBA" id="ARBA00022452"/>
    </source>
</evidence>
<keyword evidence="1" id="KW-1134">Transmembrane beta strand</keyword>
<name>A0A1F4U622_UNCSA</name>
<dbReference type="Gene3D" id="2.40.160.50">
    <property type="entry name" value="membrane protein fhac: a member of the omp85/tpsb transporter family"/>
    <property type="match status" value="1"/>
</dbReference>
<keyword evidence="3" id="KW-0802">TPR repeat</keyword>
<sequence>MSGVSGISFTRTHSVSNAGIETAPAKVYACAGDLPIVSPPVSPPPPAAEKTVVATIVNSDGSFHEITKEELGEHDSEVARYMALAGIVRRNMKDENATLQIFDPVLEIIFKIDQCANLPQKTPPYEQIRDIEHYIDKLPDKKLKAKMLLLLINSLSKASKTDPRLMELHLNKVLEADPGNFPARLRLARFYASNRDFKEAIKEYNALIRLKPGNIPALLELAQCHLGLGNLEQAVKTYARAADQAKNPEELMQALMSLVRLNADLQVLLGEFCWKKNHWVLNLVSNLWNGLILNPLKFIALIVKAITGRRDPGDFREKEVLSAVQSLWNSIGRVISKIKRSPEASALAAKELKAFCGALKEKTGNSPLKPEIADYLNGFIAAIAGKADDIGAYSELRYAVAVESDENKIEKLVGDFLARPRQFKTVLSCAAALFEYHAYLKLLEMQVKKDRPELSEKIKKRMEKVFRQAVRLTEKSLELYRGAKFDSEDLGSCLAVEEAITVYYSEKDPGLLAQVRKMAEGMVEGIKGGEENFEQLWQSAGILYREYLKLEIFIINSKSTHLKERAEWFFSQMMELGRRAYKLAEKNKDSDSLHRMLLVMSRLVYGGMQELKGEAQKQKKVSDALAEIAKSDLEIAVKTENVEVLKDLGGAGVFQAHLALLDILQKREVAPRAASEILFGGSGKLAKIKIVGAKKTGVQNILDHLKMLKVEAGSDFNVFELRDALAAAARNIGTFEIAGWKVKVKDGKVELEIHIKERNNNFWANISGAYGFGADYFKFGADVGLINLFGGGERLGAGGYAYKLSDKWNWGAHLSYSTPYLFKVGRKIVAASFSASKGMSYYYDKKDLSKVFGQDYIQALVRLSVFVGKNLKAGAEVKGGLNIIEEQDIIEAFGQTFNFSKENRYFGNVGVVPFVEYDTRDNAVGATSGTFLRAYVDGGYYDKGGYVKVGGEGRQYFPLFWGTGAVLRASLGYGYNLTYSNQFILGGNNFVRGYPSGLGIGSGFLAFNGEFRAPLITISRDYGMFVQFYLYADFSFTFEDYQTRSPLGYGVGAGVRVYVFGMPVNVFYGIPIGAGGGFGFDIGGWN</sequence>
<dbReference type="SUPFAM" id="SSF48452">
    <property type="entry name" value="TPR-like"/>
    <property type="match status" value="1"/>
</dbReference>
<dbReference type="Proteomes" id="UP000179242">
    <property type="component" value="Unassembled WGS sequence"/>
</dbReference>
<dbReference type="InterPro" id="IPR019734">
    <property type="entry name" value="TPR_rpt"/>
</dbReference>
<organism evidence="4 5">
    <name type="scientific">candidate division WOR-1 bacterium RIFOXYC2_FULL_46_14</name>
    <dbReference type="NCBI Taxonomy" id="1802587"/>
    <lineage>
        <taxon>Bacteria</taxon>
        <taxon>Bacillati</taxon>
        <taxon>Saganbacteria</taxon>
    </lineage>
</organism>
<dbReference type="SMART" id="SM00028">
    <property type="entry name" value="TPR"/>
    <property type="match status" value="2"/>
</dbReference>
<dbReference type="InterPro" id="IPR039910">
    <property type="entry name" value="D15-like"/>
</dbReference>
<keyword evidence="2" id="KW-0812">Transmembrane</keyword>
<accession>A0A1F4U622</accession>
<protein>
    <submittedName>
        <fullName evidence="4">Uncharacterized protein</fullName>
    </submittedName>
</protein>
<dbReference type="InterPro" id="IPR011990">
    <property type="entry name" value="TPR-like_helical_dom_sf"/>
</dbReference>
<dbReference type="Gene3D" id="1.25.40.10">
    <property type="entry name" value="Tetratricopeptide repeat domain"/>
    <property type="match status" value="1"/>
</dbReference>
<dbReference type="PANTHER" id="PTHR12815">
    <property type="entry name" value="SORTING AND ASSEMBLY MACHINERY SAMM50 PROTEIN FAMILY MEMBER"/>
    <property type="match status" value="1"/>
</dbReference>
<dbReference type="AlphaFoldDB" id="A0A1F4U622"/>
<evidence type="ECO:0000256" key="2">
    <source>
        <dbReference type="ARBA" id="ARBA00022692"/>
    </source>
</evidence>
<comment type="caution">
    <text evidence="4">The sequence shown here is derived from an EMBL/GenBank/DDBJ whole genome shotgun (WGS) entry which is preliminary data.</text>
</comment>
<evidence type="ECO:0000313" key="5">
    <source>
        <dbReference type="Proteomes" id="UP000179242"/>
    </source>
</evidence>